<gene>
    <name evidence="2" type="ORF">AVEN_129999_1</name>
</gene>
<name>A0A4Y2R438_ARAVE</name>
<feature type="region of interest" description="Disordered" evidence="1">
    <location>
        <begin position="45"/>
        <end position="113"/>
    </location>
</feature>
<accession>A0A4Y2R438</accession>
<reference evidence="2 3" key="1">
    <citation type="journal article" date="2019" name="Sci. Rep.">
        <title>Orb-weaving spider Araneus ventricosus genome elucidates the spidroin gene catalogue.</title>
        <authorList>
            <person name="Kono N."/>
            <person name="Nakamura H."/>
            <person name="Ohtoshi R."/>
            <person name="Moran D.A.P."/>
            <person name="Shinohara A."/>
            <person name="Yoshida Y."/>
            <person name="Fujiwara M."/>
            <person name="Mori M."/>
            <person name="Tomita M."/>
            <person name="Arakawa K."/>
        </authorList>
    </citation>
    <scope>NUCLEOTIDE SEQUENCE [LARGE SCALE GENOMIC DNA]</scope>
</reference>
<sequence length="137" mass="14892">MSNPDPSTSKSPELVTIVSSSVNKNKNILPKRSSTRFFRFYNTETANSNSESSEENSSDTDSDFTVTSAPEVSNTQKNRARSKSEKSQKLKQAKRGLSQKDLPGKLKKSGHHNSVTLGLADRGIAHKDLPAIFGGVP</sequence>
<dbReference type="Proteomes" id="UP000499080">
    <property type="component" value="Unassembled WGS sequence"/>
</dbReference>
<dbReference type="AlphaFoldDB" id="A0A4Y2R438"/>
<comment type="caution">
    <text evidence="2">The sequence shown here is derived from an EMBL/GenBank/DDBJ whole genome shotgun (WGS) entry which is preliminary data.</text>
</comment>
<organism evidence="2 3">
    <name type="scientific">Araneus ventricosus</name>
    <name type="common">Orbweaver spider</name>
    <name type="synonym">Epeira ventricosa</name>
    <dbReference type="NCBI Taxonomy" id="182803"/>
    <lineage>
        <taxon>Eukaryota</taxon>
        <taxon>Metazoa</taxon>
        <taxon>Ecdysozoa</taxon>
        <taxon>Arthropoda</taxon>
        <taxon>Chelicerata</taxon>
        <taxon>Arachnida</taxon>
        <taxon>Araneae</taxon>
        <taxon>Araneomorphae</taxon>
        <taxon>Entelegynae</taxon>
        <taxon>Araneoidea</taxon>
        <taxon>Araneidae</taxon>
        <taxon>Araneus</taxon>
    </lineage>
</organism>
<dbReference type="EMBL" id="BGPR01015743">
    <property type="protein sequence ID" value="GBN70447.1"/>
    <property type="molecule type" value="Genomic_DNA"/>
</dbReference>
<evidence type="ECO:0000313" key="2">
    <source>
        <dbReference type="EMBL" id="GBN70447.1"/>
    </source>
</evidence>
<protein>
    <submittedName>
        <fullName evidence="2">Uncharacterized protein</fullName>
    </submittedName>
</protein>
<proteinExistence type="predicted"/>
<keyword evidence="3" id="KW-1185">Reference proteome</keyword>
<feature type="compositionally biased region" description="Acidic residues" evidence="1">
    <location>
        <begin position="52"/>
        <end position="62"/>
    </location>
</feature>
<evidence type="ECO:0000313" key="3">
    <source>
        <dbReference type="Proteomes" id="UP000499080"/>
    </source>
</evidence>
<evidence type="ECO:0000256" key="1">
    <source>
        <dbReference type="SAM" id="MobiDB-lite"/>
    </source>
</evidence>